<name>A0A388MAV2_CHABU</name>
<accession>A0A388MAV2</accession>
<comment type="caution">
    <text evidence="2">The sequence shown here is derived from an EMBL/GenBank/DDBJ whole genome shotgun (WGS) entry which is preliminary data.</text>
</comment>
<dbReference type="AlphaFoldDB" id="A0A388MAV2"/>
<dbReference type="OrthoDB" id="2423701at2759"/>
<dbReference type="STRING" id="69332.A0A388MAV2"/>
<feature type="region of interest" description="Disordered" evidence="1">
    <location>
        <begin position="421"/>
        <end position="548"/>
    </location>
</feature>
<feature type="region of interest" description="Disordered" evidence="1">
    <location>
        <begin position="20"/>
        <end position="156"/>
    </location>
</feature>
<feature type="compositionally biased region" description="Basic and acidic residues" evidence="1">
    <location>
        <begin position="511"/>
        <end position="525"/>
    </location>
</feature>
<dbReference type="InterPro" id="IPR011990">
    <property type="entry name" value="TPR-like_helical_dom_sf"/>
</dbReference>
<evidence type="ECO:0008006" key="4">
    <source>
        <dbReference type="Google" id="ProtNLM"/>
    </source>
</evidence>
<dbReference type="Proteomes" id="UP000265515">
    <property type="component" value="Unassembled WGS sequence"/>
</dbReference>
<evidence type="ECO:0000313" key="3">
    <source>
        <dbReference type="Proteomes" id="UP000265515"/>
    </source>
</evidence>
<organism evidence="2 3">
    <name type="scientific">Chara braunii</name>
    <name type="common">Braun's stonewort</name>
    <dbReference type="NCBI Taxonomy" id="69332"/>
    <lineage>
        <taxon>Eukaryota</taxon>
        <taxon>Viridiplantae</taxon>
        <taxon>Streptophyta</taxon>
        <taxon>Charophyceae</taxon>
        <taxon>Charales</taxon>
        <taxon>Characeae</taxon>
        <taxon>Chara</taxon>
    </lineage>
</organism>
<dbReference type="PANTHER" id="PTHR15544">
    <property type="entry name" value="OSMOSIS RESPONSIVE FACTOR"/>
    <property type="match status" value="1"/>
</dbReference>
<evidence type="ECO:0000256" key="1">
    <source>
        <dbReference type="SAM" id="MobiDB-lite"/>
    </source>
</evidence>
<dbReference type="Gene3D" id="1.25.40.10">
    <property type="entry name" value="Tetratricopeptide repeat domain"/>
    <property type="match status" value="1"/>
</dbReference>
<protein>
    <recommendedName>
        <fullName evidence="4">Tetratricopeptide repeat-containing protein</fullName>
    </recommendedName>
</protein>
<sequence>MQLTWKISNQLARKRKLEELQKKKKKKNGPAFSLGAVAPFFANEDEGDDDGKGVETSGVGVAPASASGVPLSRSYLSPAHHARGGDASAVASQESNEGPSASTATPSPSPSPSPSSRHPPITDDDKDKDCDRDRDRDWDKRSSSDPHLSASRDGAVTVFFTAEEESGRSKPELDRVDEGEQLFLRKKEVEKREDVFKTTVVDGNYSPLAPRSLSSSPDDLSRLLQRQGCATELQPDWAEAHLTLARAQRNYGEPELALASFVRATKLGVQDVGARTELEETRKLVVRRRQLARENGGSERMCLEAAGIRPRGTPTPVLLNRATVCAPGEGLNGRQNVKSGGAVVQDALERRTPSRTVPAVGSPSIAAEESVGLCQRMASSERGVAAIACLSRLCGARSDSMEAPRGNHQCAESACEKVASGGEVAGRADSKGQTLQRLERSEPRTATPALDSTNADNAVTRGGHDKQQRREEEGYSKELKDFEMPAVAIQRSVERTDDAEAGEVLEAQDASEIRRYESRDPRRPVELQGMDINSAGCGNDRQQQTENV</sequence>
<evidence type="ECO:0000313" key="2">
    <source>
        <dbReference type="EMBL" id="GBG91592.1"/>
    </source>
</evidence>
<keyword evidence="3" id="KW-1185">Reference proteome</keyword>
<feature type="compositionally biased region" description="Basic and acidic residues" evidence="1">
    <location>
        <begin position="120"/>
        <end position="144"/>
    </location>
</feature>
<feature type="compositionally biased region" description="Basic and acidic residues" evidence="1">
    <location>
        <begin position="462"/>
        <end position="483"/>
    </location>
</feature>
<dbReference type="EMBL" id="BFEA01000924">
    <property type="protein sequence ID" value="GBG91592.1"/>
    <property type="molecule type" value="Genomic_DNA"/>
</dbReference>
<reference evidence="2 3" key="1">
    <citation type="journal article" date="2018" name="Cell">
        <title>The Chara Genome: Secondary Complexity and Implications for Plant Terrestrialization.</title>
        <authorList>
            <person name="Nishiyama T."/>
            <person name="Sakayama H."/>
            <person name="Vries J.D."/>
            <person name="Buschmann H."/>
            <person name="Saint-Marcoux D."/>
            <person name="Ullrich K.K."/>
            <person name="Haas F.B."/>
            <person name="Vanderstraeten L."/>
            <person name="Becker D."/>
            <person name="Lang D."/>
            <person name="Vosolsobe S."/>
            <person name="Rombauts S."/>
            <person name="Wilhelmsson P.K.I."/>
            <person name="Janitza P."/>
            <person name="Kern R."/>
            <person name="Heyl A."/>
            <person name="Rumpler F."/>
            <person name="Villalobos L.I.A.C."/>
            <person name="Clay J.M."/>
            <person name="Skokan R."/>
            <person name="Toyoda A."/>
            <person name="Suzuki Y."/>
            <person name="Kagoshima H."/>
            <person name="Schijlen E."/>
            <person name="Tajeshwar N."/>
            <person name="Catarino B."/>
            <person name="Hetherington A.J."/>
            <person name="Saltykova A."/>
            <person name="Bonnot C."/>
            <person name="Breuninger H."/>
            <person name="Symeonidi A."/>
            <person name="Radhakrishnan G.V."/>
            <person name="Van Nieuwerburgh F."/>
            <person name="Deforce D."/>
            <person name="Chang C."/>
            <person name="Karol K.G."/>
            <person name="Hedrich R."/>
            <person name="Ulvskov P."/>
            <person name="Glockner G."/>
            <person name="Delwiche C.F."/>
            <person name="Petrasek J."/>
            <person name="Van de Peer Y."/>
            <person name="Friml J."/>
            <person name="Beilby M."/>
            <person name="Dolan L."/>
            <person name="Kohara Y."/>
            <person name="Sugano S."/>
            <person name="Fujiyama A."/>
            <person name="Delaux P.-M."/>
            <person name="Quint M."/>
            <person name="TheiBen G."/>
            <person name="Hagemann M."/>
            <person name="Harholt J."/>
            <person name="Dunand C."/>
            <person name="Zachgo S."/>
            <person name="Langdale J."/>
            <person name="Maumus F."/>
            <person name="Straeten D.V.D."/>
            <person name="Gould S.B."/>
            <person name="Rensing S.A."/>
        </authorList>
    </citation>
    <scope>NUCLEOTIDE SEQUENCE [LARGE SCALE GENOMIC DNA]</scope>
    <source>
        <strain evidence="2 3">S276</strain>
    </source>
</reference>
<gene>
    <name evidence="2" type="ORF">CBR_g52628</name>
</gene>
<dbReference type="InterPro" id="IPR052658">
    <property type="entry name" value="TPR-containing"/>
</dbReference>
<dbReference type="PANTHER" id="PTHR15544:SF0">
    <property type="entry name" value="TETRATRICOPEPTIDE REPEAT PROTEIN 33"/>
    <property type="match status" value="1"/>
</dbReference>
<dbReference type="Gramene" id="GBG91592">
    <property type="protein sequence ID" value="GBG91592"/>
    <property type="gene ID" value="CBR_g52628"/>
</dbReference>
<proteinExistence type="predicted"/>